<organism evidence="2 3">
    <name type="scientific">Agrobacterium rosae</name>
    <dbReference type="NCBI Taxonomy" id="1972867"/>
    <lineage>
        <taxon>Bacteria</taxon>
        <taxon>Pseudomonadati</taxon>
        <taxon>Pseudomonadota</taxon>
        <taxon>Alphaproteobacteria</taxon>
        <taxon>Hyphomicrobiales</taxon>
        <taxon>Rhizobiaceae</taxon>
        <taxon>Rhizobium/Agrobacterium group</taxon>
        <taxon>Agrobacterium</taxon>
    </lineage>
</organism>
<sequence>MPEFVRFLSQMREHMNAELTRSDVLRPLIWPNAGLMFLLATSLAANAPTWFIQSVLALLAVFMVLYGVAYVFFAFTDSDALRSEKYKLQKLAIKQGLYGDSSIGLKQVEDIPDEDKLLEAHPVVGIAND</sequence>
<name>A0ABU4VVW7_9HYPH</name>
<protein>
    <submittedName>
        <fullName evidence="2">Uncharacterized protein</fullName>
    </submittedName>
</protein>
<evidence type="ECO:0000313" key="2">
    <source>
        <dbReference type="EMBL" id="MDX8329650.1"/>
    </source>
</evidence>
<dbReference type="Proteomes" id="UP001277561">
    <property type="component" value="Unassembled WGS sequence"/>
</dbReference>
<feature type="transmembrane region" description="Helical" evidence="1">
    <location>
        <begin position="51"/>
        <end position="75"/>
    </location>
</feature>
<keyword evidence="1" id="KW-0812">Transmembrane</keyword>
<dbReference type="EMBL" id="JAVRAD010000003">
    <property type="protein sequence ID" value="MDX8329650.1"/>
    <property type="molecule type" value="Genomic_DNA"/>
</dbReference>
<keyword evidence="1" id="KW-1133">Transmembrane helix</keyword>
<accession>A0ABU4VVW7</accession>
<evidence type="ECO:0000256" key="1">
    <source>
        <dbReference type="SAM" id="Phobius"/>
    </source>
</evidence>
<keyword evidence="3" id="KW-1185">Reference proteome</keyword>
<gene>
    <name evidence="2" type="ORF">RMS29_10470</name>
</gene>
<keyword evidence="1" id="KW-0472">Membrane</keyword>
<dbReference type="RefSeq" id="WP_320188257.1">
    <property type="nucleotide sequence ID" value="NZ_CP192764.1"/>
</dbReference>
<evidence type="ECO:0000313" key="3">
    <source>
        <dbReference type="Proteomes" id="UP001277561"/>
    </source>
</evidence>
<comment type="caution">
    <text evidence="2">The sequence shown here is derived from an EMBL/GenBank/DDBJ whole genome shotgun (WGS) entry which is preliminary data.</text>
</comment>
<proteinExistence type="predicted"/>
<reference evidence="2" key="1">
    <citation type="journal article" date="2023" name="Phytobiomes J">
        <title>Deciphering the key players within the bacterial microbiota associated with aerial crown gall tumors on rhododendron: Insights into the gallobiome.</title>
        <authorList>
            <person name="Kuzmanovic N."/>
            <person name="Nesme J."/>
            <person name="Wolf J."/>
            <person name="Neumann-Schaal M."/>
            <person name="Petersen J."/>
            <person name="Fernandez-Gnecco G."/>
            <person name="Sproeer C."/>
            <person name="Bunk B."/>
            <person name="Overmann J."/>
            <person name="Sorensen S.J."/>
            <person name="Idczak E."/>
            <person name="Smalla K."/>
        </authorList>
    </citation>
    <scope>NUCLEOTIDE SEQUENCE [LARGE SCALE GENOMIC DNA]</scope>
    <source>
        <strain evidence="2">Rho-14.1</strain>
    </source>
</reference>
<feature type="transmembrane region" description="Helical" evidence="1">
    <location>
        <begin position="28"/>
        <end position="45"/>
    </location>
</feature>